<keyword evidence="10 13" id="KW-1133">Transmembrane helix</keyword>
<comment type="similarity">
    <text evidence="3">Belongs to the glycosyltransferase 2 family. OpgH subfamily.</text>
</comment>
<evidence type="ECO:0000259" key="14">
    <source>
        <dbReference type="Pfam" id="PF13632"/>
    </source>
</evidence>
<proteinExistence type="inferred from homology"/>
<dbReference type="PANTHER" id="PTHR43867:SF5">
    <property type="entry name" value="GLUCANS BIOSYNTHESIS GLUCOSYLTRANSFERASE H"/>
    <property type="match status" value="1"/>
</dbReference>
<feature type="transmembrane region" description="Helical" evidence="13">
    <location>
        <begin position="545"/>
        <end position="562"/>
    </location>
</feature>
<keyword evidence="9 13" id="KW-0812">Transmembrane</keyword>
<evidence type="ECO:0000256" key="8">
    <source>
        <dbReference type="ARBA" id="ARBA00022679"/>
    </source>
</evidence>
<dbReference type="GO" id="GO:0016758">
    <property type="term" value="F:hexosyltransferase activity"/>
    <property type="evidence" value="ECO:0007669"/>
    <property type="project" value="TreeGrafter"/>
</dbReference>
<comment type="pathway">
    <text evidence="2">Glycan metabolism; osmoregulated periplasmic glucan (OPG) biosynthesis.</text>
</comment>
<evidence type="ECO:0000256" key="10">
    <source>
        <dbReference type="ARBA" id="ARBA00022989"/>
    </source>
</evidence>
<keyword evidence="6" id="KW-0997">Cell inner membrane</keyword>
<dbReference type="CDD" id="cd04191">
    <property type="entry name" value="Glucan_BSP_MdoH"/>
    <property type="match status" value="1"/>
</dbReference>
<evidence type="ECO:0000256" key="4">
    <source>
        <dbReference type="ARBA" id="ARBA00020585"/>
    </source>
</evidence>
<evidence type="ECO:0000256" key="11">
    <source>
        <dbReference type="ARBA" id="ARBA00023136"/>
    </source>
</evidence>
<dbReference type="Gene3D" id="3.90.550.10">
    <property type="entry name" value="Spore Coat Polysaccharide Biosynthesis Protein SpsA, Chain A"/>
    <property type="match status" value="1"/>
</dbReference>
<evidence type="ECO:0000313" key="16">
    <source>
        <dbReference type="Proteomes" id="UP000026714"/>
    </source>
</evidence>
<comment type="caution">
    <text evidence="15">The sequence shown here is derived from an EMBL/GenBank/DDBJ whole genome shotgun (WGS) entry which is preliminary data.</text>
</comment>
<keyword evidence="7" id="KW-0328">Glycosyltransferase</keyword>
<comment type="subcellular location">
    <subcellularLocation>
        <location evidence="1">Cell inner membrane</location>
        <topology evidence="1">Multi-pass membrane protein</topology>
    </subcellularLocation>
</comment>
<feature type="transmembrane region" description="Helical" evidence="13">
    <location>
        <begin position="93"/>
        <end position="117"/>
    </location>
</feature>
<organism evidence="15 16">
    <name type="scientific">Sphaerotilus natans subsp. natans DSM 6575</name>
    <dbReference type="NCBI Taxonomy" id="1286631"/>
    <lineage>
        <taxon>Bacteria</taxon>
        <taxon>Pseudomonadati</taxon>
        <taxon>Pseudomonadota</taxon>
        <taxon>Betaproteobacteria</taxon>
        <taxon>Burkholderiales</taxon>
        <taxon>Sphaerotilaceae</taxon>
        <taxon>Sphaerotilus</taxon>
    </lineage>
</organism>
<feature type="region of interest" description="Disordered" evidence="12">
    <location>
        <begin position="713"/>
        <end position="732"/>
    </location>
</feature>
<evidence type="ECO:0000256" key="6">
    <source>
        <dbReference type="ARBA" id="ARBA00022519"/>
    </source>
</evidence>
<evidence type="ECO:0000256" key="12">
    <source>
        <dbReference type="SAM" id="MobiDB-lite"/>
    </source>
</evidence>
<dbReference type="NCBIfam" id="NF003962">
    <property type="entry name" value="PRK05454.2-5"/>
    <property type="match status" value="1"/>
</dbReference>
<keyword evidence="8" id="KW-0808">Transferase</keyword>
<evidence type="ECO:0000256" key="9">
    <source>
        <dbReference type="ARBA" id="ARBA00022692"/>
    </source>
</evidence>
<accession>A0A059KQ61</accession>
<keyword evidence="11 13" id="KW-0472">Membrane</keyword>
<feature type="transmembrane region" description="Helical" evidence="13">
    <location>
        <begin position="453"/>
        <end position="475"/>
    </location>
</feature>
<dbReference type="eggNOG" id="COG2943">
    <property type="taxonomic scope" value="Bacteria"/>
</dbReference>
<evidence type="ECO:0000313" key="15">
    <source>
        <dbReference type="EMBL" id="KDB53556.1"/>
    </source>
</evidence>
<feature type="compositionally biased region" description="Basic residues" evidence="12">
    <location>
        <begin position="721"/>
        <end position="732"/>
    </location>
</feature>
<feature type="domain" description="Glycosyltransferase 2-like" evidence="14">
    <location>
        <begin position="243"/>
        <end position="460"/>
    </location>
</feature>
<evidence type="ECO:0000256" key="2">
    <source>
        <dbReference type="ARBA" id="ARBA00005001"/>
    </source>
</evidence>
<evidence type="ECO:0000256" key="1">
    <source>
        <dbReference type="ARBA" id="ARBA00004429"/>
    </source>
</evidence>
<dbReference type="AlphaFoldDB" id="A0A059KQ61"/>
<dbReference type="EMBL" id="AZRA01000022">
    <property type="protein sequence ID" value="KDB53556.1"/>
    <property type="molecule type" value="Genomic_DNA"/>
</dbReference>
<feature type="region of interest" description="Disordered" evidence="12">
    <location>
        <begin position="1"/>
        <end position="21"/>
    </location>
</feature>
<protein>
    <recommendedName>
        <fullName evidence="4">Glucans biosynthesis glucosyltransferase H</fullName>
    </recommendedName>
</protein>
<dbReference type="InterPro" id="IPR029044">
    <property type="entry name" value="Nucleotide-diphossugar_trans"/>
</dbReference>
<dbReference type="InterPro" id="IPR001173">
    <property type="entry name" value="Glyco_trans_2-like"/>
</dbReference>
<dbReference type="SUPFAM" id="SSF53448">
    <property type="entry name" value="Nucleotide-diphospho-sugar transferases"/>
    <property type="match status" value="1"/>
</dbReference>
<evidence type="ECO:0000256" key="5">
    <source>
        <dbReference type="ARBA" id="ARBA00022475"/>
    </source>
</evidence>
<dbReference type="PATRIC" id="fig|1286631.3.peg.823"/>
<feature type="transmembrane region" description="Helical" evidence="13">
    <location>
        <begin position="412"/>
        <end position="433"/>
    </location>
</feature>
<evidence type="ECO:0000256" key="13">
    <source>
        <dbReference type="SAM" id="Phobius"/>
    </source>
</evidence>
<evidence type="ECO:0000256" key="7">
    <source>
        <dbReference type="ARBA" id="ARBA00022676"/>
    </source>
</evidence>
<dbReference type="InterPro" id="IPR050321">
    <property type="entry name" value="Glycosyltr_2/OpgH_subfam"/>
</dbReference>
<dbReference type="PANTHER" id="PTHR43867">
    <property type="entry name" value="CELLULOSE SYNTHASE CATALYTIC SUBUNIT A [UDP-FORMING]"/>
    <property type="match status" value="1"/>
</dbReference>
<dbReference type="Pfam" id="PF13632">
    <property type="entry name" value="Glyco_trans_2_3"/>
    <property type="match status" value="1"/>
</dbReference>
<evidence type="ECO:0000256" key="3">
    <source>
        <dbReference type="ARBA" id="ARBA00009337"/>
    </source>
</evidence>
<gene>
    <name evidence="15" type="ORF">X805_08340</name>
</gene>
<keyword evidence="16" id="KW-1185">Reference proteome</keyword>
<dbReference type="Proteomes" id="UP000026714">
    <property type="component" value="Unassembled WGS sequence"/>
</dbReference>
<feature type="transmembrane region" description="Helical" evidence="13">
    <location>
        <begin position="568"/>
        <end position="591"/>
    </location>
</feature>
<sequence length="732" mass="79755">MNKHFRNFRTSTMPSPMPALVRGHMTPQPWQGWRRGRKALASAARDTGPPPAWQAAARRRRGALGLAMLAVTLLALGLQWSQRSPAEMGLAELARSALLALLFAWVSAGFVTALMGWRRLLAGDAQALSVRTDGVPDPAARTAIIMPICNEDVEAVFAGLRATAESLARTGRGAGFEFFVLSDTRDARLLADEQQAWQRLAALAREHGLPPVHYRWRRRRSGRKAGNVADFCRRWGRAFRYMVVLDADSVMTGRCLTQLVDLMEANPQVGIAQTAPVGCGQQSLHARAQQYASRVLGRLYVHGLQFWQLGDSHYWGHNAILRVEPFMKHCALARLPGRGGLSGEILSHDFVEAALMRRAGFEVWLVPELDGSYEQLPGDLLDELQRDRRWCQGNLQNARLIAEPGLRPVHRALFATGAMSYLSAPLWLAYVGLGLIGGNAQPLPGPGEEPAMLGLWLMTGVMLLLPRLLGVLAVWQRGETAAFGGRRALLGGALLEALLATLQAPVRMVAHSLFVLVALAGWKLEWKSPLRRSHPIGWHEAWQRLGPWTLGATALTAALVLIEPAMALRLALLTVPLMLAVPLVVATSHAAPGRWLGRLGLWRVPQERRPPQVLRRSAVLQGLRLAPVSPEPLRLAAPPQQRTRHRLHRRLNRLPALALGLPMLALALGTPATSDLSSAPVLAPAAVPVELLPTAVGAATAVRQLDGLLARQAATATASGKTRKNRSSRSRA</sequence>
<dbReference type="STRING" id="34103.SAMN05421778_12649"/>
<reference evidence="15 16" key="1">
    <citation type="journal article" date="2014" name="FEMS Microbiol. Ecol.">
        <title>Sphaerotilus natans encrusted with nanoball-shaped Fe(III) oxide minerals formed by nitrate-reducing mixotrophic Fe(II) oxidation.</title>
        <authorList>
            <person name="Park S."/>
            <person name="Kim D.H."/>
            <person name="Lee J.H."/>
            <person name="Hur H.G."/>
        </authorList>
    </citation>
    <scope>NUCLEOTIDE SEQUENCE [LARGE SCALE GENOMIC DNA]</scope>
    <source>
        <strain evidence="15 16">DSM 6575</strain>
    </source>
</reference>
<dbReference type="GO" id="GO:0005886">
    <property type="term" value="C:plasma membrane"/>
    <property type="evidence" value="ECO:0007669"/>
    <property type="project" value="UniProtKB-SubCell"/>
</dbReference>
<dbReference type="NCBIfam" id="NF003958">
    <property type="entry name" value="PRK05454.2-1"/>
    <property type="match status" value="1"/>
</dbReference>
<feature type="transmembrane region" description="Helical" evidence="13">
    <location>
        <begin position="487"/>
        <end position="502"/>
    </location>
</feature>
<name>A0A059KQ61_9BURK</name>
<keyword evidence="5" id="KW-1003">Cell membrane</keyword>
<feature type="transmembrane region" description="Helical" evidence="13">
    <location>
        <begin position="63"/>
        <end position="81"/>
    </location>
</feature>